<organism evidence="2">
    <name type="scientific">Hexamita inflata</name>
    <dbReference type="NCBI Taxonomy" id="28002"/>
    <lineage>
        <taxon>Eukaryota</taxon>
        <taxon>Metamonada</taxon>
        <taxon>Diplomonadida</taxon>
        <taxon>Hexamitidae</taxon>
        <taxon>Hexamitinae</taxon>
        <taxon>Hexamita</taxon>
    </lineage>
</organism>
<dbReference type="EMBL" id="CATOUU010001068">
    <property type="protein sequence ID" value="CAI9970143.1"/>
    <property type="molecule type" value="Genomic_DNA"/>
</dbReference>
<accession>A0AA86RC10</accession>
<dbReference type="AlphaFoldDB" id="A0AA86RC10"/>
<evidence type="ECO:0000313" key="5">
    <source>
        <dbReference type="Proteomes" id="UP001642409"/>
    </source>
</evidence>
<dbReference type="EMBL" id="CATOUU010001068">
    <property type="protein sequence ID" value="CAI9970140.1"/>
    <property type="molecule type" value="Genomic_DNA"/>
</dbReference>
<evidence type="ECO:0000313" key="4">
    <source>
        <dbReference type="EMBL" id="CAL6009784.1"/>
    </source>
</evidence>
<proteinExistence type="predicted"/>
<dbReference type="Proteomes" id="UP001642409">
    <property type="component" value="Unassembled WGS sequence"/>
</dbReference>
<reference evidence="3 5" key="2">
    <citation type="submission" date="2024-07" db="EMBL/GenBank/DDBJ databases">
        <authorList>
            <person name="Akdeniz Z."/>
        </authorList>
    </citation>
    <scope>NUCLEOTIDE SEQUENCE [LARGE SCALE GENOMIC DNA]</scope>
</reference>
<sequence length="166" mass="19415">MHQMRQDHNALQIISNLKIDQAFLNLVQIVQTHIHRYLNTFYGALLRLSRTRSTFIYHFKMNFSRLQSSFNSLQLKHQQSHSLLQSAQKHQDCNLLEEADSITFCIKKSLSTFHDQLQSDFSFKGFKDRLDLEISASDEVDVVMDEESDQVPFSQFKIGALRSLFE</sequence>
<dbReference type="EMBL" id="CAXDID020000060">
    <property type="protein sequence ID" value="CAL6009778.1"/>
    <property type="molecule type" value="Genomic_DNA"/>
</dbReference>
<gene>
    <name evidence="3" type="ORF">HINF_LOCUS21765</name>
    <name evidence="4" type="ORF">HINF_LOCUS21768</name>
    <name evidence="1" type="ORF">HINF_LOCUS57785</name>
    <name evidence="2" type="ORF">HINF_LOCUS57788</name>
</gene>
<evidence type="ECO:0000313" key="2">
    <source>
        <dbReference type="EMBL" id="CAI9970143.1"/>
    </source>
</evidence>
<dbReference type="EMBL" id="CAXDID020000060">
    <property type="protein sequence ID" value="CAL6009784.1"/>
    <property type="molecule type" value="Genomic_DNA"/>
</dbReference>
<keyword evidence="5" id="KW-1185">Reference proteome</keyword>
<comment type="caution">
    <text evidence="2">The sequence shown here is derived from an EMBL/GenBank/DDBJ whole genome shotgun (WGS) entry which is preliminary data.</text>
</comment>
<protein>
    <submittedName>
        <fullName evidence="3">Hypothetical_protein</fullName>
    </submittedName>
</protein>
<name>A0AA86RC10_9EUKA</name>
<reference evidence="2" key="1">
    <citation type="submission" date="2023-06" db="EMBL/GenBank/DDBJ databases">
        <authorList>
            <person name="Kurt Z."/>
        </authorList>
    </citation>
    <scope>NUCLEOTIDE SEQUENCE</scope>
</reference>
<evidence type="ECO:0000313" key="1">
    <source>
        <dbReference type="EMBL" id="CAI9970140.1"/>
    </source>
</evidence>
<evidence type="ECO:0000313" key="3">
    <source>
        <dbReference type="EMBL" id="CAL6009778.1"/>
    </source>
</evidence>